<dbReference type="Pfam" id="PF01411">
    <property type="entry name" value="tRNA-synt_2c"/>
    <property type="match status" value="1"/>
</dbReference>
<dbReference type="GO" id="GO:0005739">
    <property type="term" value="C:mitochondrion"/>
    <property type="evidence" value="ECO:0007669"/>
    <property type="project" value="UniProtKB-SubCell"/>
</dbReference>
<dbReference type="Gene3D" id="3.30.930.10">
    <property type="entry name" value="Bira Bifunctional Protein, Domain 2"/>
    <property type="match status" value="1"/>
</dbReference>
<dbReference type="InterPro" id="IPR012947">
    <property type="entry name" value="tRNA_SAD"/>
</dbReference>
<keyword evidence="3 9" id="KW-0436">Ligase</keyword>
<dbReference type="PROSITE" id="PS50860">
    <property type="entry name" value="AA_TRNA_LIGASE_II_ALA"/>
    <property type="match status" value="1"/>
</dbReference>
<dbReference type="Gene3D" id="3.10.310.40">
    <property type="match status" value="1"/>
</dbReference>
<name>E4ZJS6_LEPMJ</name>
<evidence type="ECO:0000256" key="4">
    <source>
        <dbReference type="ARBA" id="ARBA00022741"/>
    </source>
</evidence>
<comment type="similarity">
    <text evidence="1">Belongs to the class-II aminoacyl-tRNA synthetase family. Alax-L subfamily.</text>
</comment>
<keyword evidence="9" id="KW-0479">Metal-binding</keyword>
<keyword evidence="5 9" id="KW-0067">ATP-binding</keyword>
<keyword evidence="7 9" id="KW-0648">Protein biosynthesis</keyword>
<dbReference type="InterPro" id="IPR009000">
    <property type="entry name" value="Transl_B-barrel_sf"/>
</dbReference>
<feature type="binding site" evidence="9">
    <location>
        <position position="488"/>
    </location>
    <ligand>
        <name>Zn(2+)</name>
        <dbReference type="ChEBI" id="CHEBI:29105"/>
    </ligand>
</feature>
<evidence type="ECO:0000313" key="11">
    <source>
        <dbReference type="EMBL" id="CBX91361.1"/>
    </source>
</evidence>
<dbReference type="OrthoDB" id="2423964at2759"/>
<evidence type="ECO:0000259" key="10">
    <source>
        <dbReference type="PROSITE" id="PS50860"/>
    </source>
</evidence>
<dbReference type="HAMAP" id="MF_00036_B">
    <property type="entry name" value="Ala_tRNA_synth_B"/>
    <property type="match status" value="1"/>
</dbReference>
<evidence type="ECO:0000256" key="2">
    <source>
        <dbReference type="ARBA" id="ARBA00022555"/>
    </source>
</evidence>
<proteinExistence type="inferred from homology"/>
<dbReference type="InterPro" id="IPR045864">
    <property type="entry name" value="aa-tRNA-synth_II/BPL/LPL"/>
</dbReference>
<feature type="domain" description="Alanyl-transfer RNA synthetases family profile" evidence="10">
    <location>
        <begin position="8"/>
        <end position="650"/>
    </location>
</feature>
<comment type="domain">
    <text evidence="9">Consists of three domains; the N-terminal catalytic domain, the editing domain and the C-terminal C-Ala domain. The editing domain removes incorrectly charged amino acids, while the C-Ala domain, along with tRNA(Ala), serves as a bridge to cooperatively bring together the editing and aminoacylation centers thus stimulating deacylation of misacylated tRNAs.</text>
</comment>
<dbReference type="EMBL" id="FP929072">
    <property type="protein sequence ID" value="CBX91361.1"/>
    <property type="molecule type" value="Genomic_DNA"/>
</dbReference>
<dbReference type="InterPro" id="IPR023033">
    <property type="entry name" value="Ala_tRNA_ligase_euk/bac"/>
</dbReference>
<organism evidence="12">
    <name type="scientific">Leptosphaeria maculans (strain JN3 / isolate v23.1.3 / race Av1-4-5-6-7-8)</name>
    <name type="common">Blackleg fungus</name>
    <name type="synonym">Phoma lingam</name>
    <dbReference type="NCBI Taxonomy" id="985895"/>
    <lineage>
        <taxon>Eukaryota</taxon>
        <taxon>Fungi</taxon>
        <taxon>Dikarya</taxon>
        <taxon>Ascomycota</taxon>
        <taxon>Pezizomycotina</taxon>
        <taxon>Dothideomycetes</taxon>
        <taxon>Pleosporomycetidae</taxon>
        <taxon>Pleosporales</taxon>
        <taxon>Pleosporineae</taxon>
        <taxon>Leptosphaeriaceae</taxon>
        <taxon>Plenodomus</taxon>
        <taxon>Plenodomus lingam/Leptosphaeria maculans species complex</taxon>
    </lineage>
</organism>
<dbReference type="eggNOG" id="KOG0188">
    <property type="taxonomic scope" value="Eukaryota"/>
</dbReference>
<keyword evidence="9" id="KW-0963">Cytoplasm</keyword>
<dbReference type="InterPro" id="IPR018163">
    <property type="entry name" value="Thr/Ala-tRNA-synth_IIc_edit"/>
</dbReference>
<dbReference type="GO" id="GO:0002161">
    <property type="term" value="F:aminoacyl-tRNA deacylase activity"/>
    <property type="evidence" value="ECO:0007669"/>
    <property type="project" value="TreeGrafter"/>
</dbReference>
<dbReference type="EC" id="6.1.1.7" evidence="9"/>
<dbReference type="InterPro" id="IPR018162">
    <property type="entry name" value="Ala-tRNA-ligase_IIc_anticod-bd"/>
</dbReference>
<comment type="subcellular location">
    <subcellularLocation>
        <location evidence="9">Mitochondrion</location>
    </subcellularLocation>
    <subcellularLocation>
        <location evidence="9">Cytoplasm</location>
    </subcellularLocation>
</comment>
<keyword evidence="8 9" id="KW-0030">Aminoacyl-tRNA synthetase</keyword>
<comment type="cofactor">
    <cofactor evidence="9">
        <name>Zn(2+)</name>
        <dbReference type="ChEBI" id="CHEBI:29105"/>
    </cofactor>
    <text evidence="9">Binds 1 zinc ion per subunit.</text>
</comment>
<keyword evidence="4 9" id="KW-0547">Nucleotide-binding</keyword>
<evidence type="ECO:0000256" key="3">
    <source>
        <dbReference type="ARBA" id="ARBA00022598"/>
    </source>
</evidence>
<reference evidence="12" key="1">
    <citation type="journal article" date="2011" name="Nat. Commun.">
        <title>Effector diversification within compartments of the Leptosphaeria maculans genome affected by Repeat-Induced Point mutations.</title>
        <authorList>
            <person name="Rouxel T."/>
            <person name="Grandaubert J."/>
            <person name="Hane J.K."/>
            <person name="Hoede C."/>
            <person name="van de Wouw A.P."/>
            <person name="Couloux A."/>
            <person name="Dominguez V."/>
            <person name="Anthouard V."/>
            <person name="Bally P."/>
            <person name="Bourras S."/>
            <person name="Cozijnsen A.J."/>
            <person name="Ciuffetti L.M."/>
            <person name="Degrave A."/>
            <person name="Dilmaghani A."/>
            <person name="Duret L."/>
            <person name="Fudal I."/>
            <person name="Goodwin S.B."/>
            <person name="Gout L."/>
            <person name="Glaser N."/>
            <person name="Linglin J."/>
            <person name="Kema G.H.J."/>
            <person name="Lapalu N."/>
            <person name="Lawrence C.B."/>
            <person name="May K."/>
            <person name="Meyer M."/>
            <person name="Ollivier B."/>
            <person name="Poulain J."/>
            <person name="Schoch C.L."/>
            <person name="Simon A."/>
            <person name="Spatafora J.W."/>
            <person name="Stachowiak A."/>
            <person name="Turgeon B.G."/>
            <person name="Tyler B.M."/>
            <person name="Vincent D."/>
            <person name="Weissenbach J."/>
            <person name="Amselem J."/>
            <person name="Quesneville H."/>
            <person name="Oliver R.P."/>
            <person name="Wincker P."/>
            <person name="Balesdent M.-H."/>
            <person name="Howlett B.J."/>
        </authorList>
    </citation>
    <scope>NUCLEOTIDE SEQUENCE [LARGE SCALE GENOMIC DNA]</scope>
    <source>
        <strain evidence="12">JN3 / isolate v23.1.3 / race Av1-4-5-6-7-8</strain>
    </source>
</reference>
<comment type="catalytic activity">
    <reaction evidence="9">
        <text>tRNA(Ala) + L-alanine + ATP = L-alanyl-tRNA(Ala) + AMP + diphosphate</text>
        <dbReference type="Rhea" id="RHEA:12540"/>
        <dbReference type="Rhea" id="RHEA-COMP:9657"/>
        <dbReference type="Rhea" id="RHEA-COMP:9923"/>
        <dbReference type="ChEBI" id="CHEBI:30616"/>
        <dbReference type="ChEBI" id="CHEBI:33019"/>
        <dbReference type="ChEBI" id="CHEBI:57972"/>
        <dbReference type="ChEBI" id="CHEBI:78442"/>
        <dbReference type="ChEBI" id="CHEBI:78497"/>
        <dbReference type="ChEBI" id="CHEBI:456215"/>
        <dbReference type="EC" id="6.1.1.7"/>
    </reaction>
</comment>
<keyword evidence="12" id="KW-1185">Reference proteome</keyword>
<evidence type="ECO:0000256" key="6">
    <source>
        <dbReference type="ARBA" id="ARBA00022884"/>
    </source>
</evidence>
<sequence length="925" mass="103672">MADQWPAKKVRETFLDFFKQRHHSFVPPSSASFGDYFKKEAIGYAWELLTEVFGLDPNRIYVTYFEGYAPSGLGPDDEAKDLLREIGVADDHIVAGNIKDDFREMGDQGPCGPCIELHYELIGGRNATHLVNQDGPDVIEIWIDVFVQYNREADKSLRLPPSKHIDTGLGFERLLSVLQNKTSNYDTDLFTPLFDKIQEVIGACSYRGRFGIEDTDGIDTAYRAVADHVRTSVFAISDGVIPNNVGRGYIVRRTVRRGAGYGRKYLNAELGSFFSKIVPTVIEHMGDTFPEIRRKETEFKEAMFNKYVQACQSEGSKYLHGAYVWRLYDIYGFPIDLTKLIAEEQGLHIKDEEVSAAQRGEKKVNSQTTVHDLASIALRKISKRSDTGDTQGHLLQQKVCQKHLEVPQGEEFGVLLHKTNFYAKSGGQQFDTGRLVIDNLAELDVRNVQSYKGYVLHTGFLKYGSLAVGDELLAEYDESRRQPIRMNHTGTHILNFALREVLGKEVEQHGSLLAPEKLRFDFSHKTGVIDEELERIEEISDKYIKDGKLLFASDVNLSTARRKQGVRAVLGETCLDPVRVVSIGMPVENLVSDVASKGWWKYSIEFCGGTHVERTSEVQELTVLEEYGIAKGIRRIVAVTGQDALEARRVASSFEAESLNPIEHMAFSFEKEKRVKEAQLQLARIAIPTLTKKALTKRLEKVVKTTLKEQKEVQRHQFNDAIQLVDTHFEQNSNSVSFVANLPSKSSARTISAAVKHISNQNYGKSVYLIGVDSATEKVAHGCYVAPEHSSKGLNANEWVAQVAGALGGKQGAKGQRASGVVEMWGKYMKWWVLLSSTLKSWGSIERAWHAVCGFIEINISASPRGEFLTPSARHSGLLSKSLRSNSRRTLIEHAFTTILPRDFHGQALRPYPICIACVDAIVNW</sequence>
<dbReference type="InterPro" id="IPR059090">
    <property type="entry name" value="ALA1_helical"/>
</dbReference>
<dbReference type="FunFam" id="3.30.980.10:FF:000004">
    <property type="entry name" value="Alanine--tRNA ligase, cytoplasmic"/>
    <property type="match status" value="1"/>
</dbReference>
<dbReference type="SUPFAM" id="SSF50447">
    <property type="entry name" value="Translation proteins"/>
    <property type="match status" value="1"/>
</dbReference>
<dbReference type="PANTHER" id="PTHR11777:SF9">
    <property type="entry name" value="ALANINE--TRNA LIGASE, CYTOPLASMIC"/>
    <property type="match status" value="1"/>
</dbReference>
<dbReference type="SUPFAM" id="SSF55681">
    <property type="entry name" value="Class II aaRS and biotin synthetases"/>
    <property type="match status" value="1"/>
</dbReference>
<dbReference type="STRING" id="985895.E4ZJS6"/>
<dbReference type="InParanoid" id="E4ZJS6"/>
<dbReference type="PANTHER" id="PTHR11777">
    <property type="entry name" value="ALANYL-TRNA SYNTHETASE"/>
    <property type="match status" value="1"/>
</dbReference>
<keyword evidence="9" id="KW-0496">Mitochondrion</keyword>
<dbReference type="Proteomes" id="UP000002668">
    <property type="component" value="Genome"/>
</dbReference>
<dbReference type="Pfam" id="PF26023">
    <property type="entry name" value="ALA1"/>
    <property type="match status" value="1"/>
</dbReference>
<dbReference type="NCBIfam" id="TIGR00344">
    <property type="entry name" value="alaS"/>
    <property type="match status" value="1"/>
</dbReference>
<protein>
    <recommendedName>
        <fullName evidence="9">Alanine--tRNA ligase</fullName>
        <ecNumber evidence="9">6.1.1.7</ecNumber>
    </recommendedName>
    <alternativeName>
        <fullName evidence="9">Alanyl-tRNA synthetase</fullName>
        <shortName evidence="9">AlaRS</shortName>
    </alternativeName>
</protein>
<keyword evidence="2 9" id="KW-0820">tRNA-binding</keyword>
<dbReference type="SMART" id="SM00863">
    <property type="entry name" value="tRNA_SAD"/>
    <property type="match status" value="1"/>
</dbReference>
<evidence type="ECO:0000256" key="1">
    <source>
        <dbReference type="ARBA" id="ARBA00008429"/>
    </source>
</evidence>
<keyword evidence="6 9" id="KW-0694">RNA-binding</keyword>
<dbReference type="GO" id="GO:0005524">
    <property type="term" value="F:ATP binding"/>
    <property type="evidence" value="ECO:0007669"/>
    <property type="project" value="UniProtKB-UniRule"/>
</dbReference>
<dbReference type="Pfam" id="PF07973">
    <property type="entry name" value="tRNA_SAD"/>
    <property type="match status" value="1"/>
</dbReference>
<dbReference type="InterPro" id="IPR050058">
    <property type="entry name" value="Ala-tRNA_ligase"/>
</dbReference>
<accession>E4ZJS6</accession>
<dbReference type="InterPro" id="IPR002318">
    <property type="entry name" value="Ala-tRNA-lgiase_IIc"/>
</dbReference>
<evidence type="ECO:0000313" key="12">
    <source>
        <dbReference type="Proteomes" id="UP000002668"/>
    </source>
</evidence>
<comment type="subunit">
    <text evidence="9">Monomer.</text>
</comment>
<comment type="function">
    <text evidence="9">Catalyzes the attachment of alanine to tRNA(Ala) in a two-step reaction: alanine is first activated by ATP to form Ala-AMP and then transferred to the acceptor end of tRNA(Ala). Also edits incorrectly charged tRNA(Ala) via its editing domain.</text>
</comment>
<evidence type="ECO:0000256" key="5">
    <source>
        <dbReference type="ARBA" id="ARBA00022840"/>
    </source>
</evidence>
<evidence type="ECO:0000256" key="9">
    <source>
        <dbReference type="HAMAP-Rule" id="MF_03133"/>
    </source>
</evidence>
<keyword evidence="9" id="KW-0862">Zinc</keyword>
<evidence type="ECO:0000256" key="7">
    <source>
        <dbReference type="ARBA" id="ARBA00022917"/>
    </source>
</evidence>
<dbReference type="VEuPathDB" id="FungiDB:LEMA_P068690.1"/>
<feature type="binding site" evidence="9">
    <location>
        <position position="492"/>
    </location>
    <ligand>
        <name>Zn(2+)</name>
        <dbReference type="ChEBI" id="CHEBI:29105"/>
    </ligand>
</feature>
<dbReference type="SUPFAM" id="SSF101353">
    <property type="entry name" value="Putative anticodon-binding domain of alanyl-tRNA synthetase (AlaRS)"/>
    <property type="match status" value="1"/>
</dbReference>
<dbReference type="InterPro" id="IPR018164">
    <property type="entry name" value="Ala-tRNA-synth_IIc_N"/>
</dbReference>
<dbReference type="HOGENOM" id="CLU_004485_5_0_1"/>
<feature type="binding site" evidence="9">
    <location>
        <position position="611"/>
    </location>
    <ligand>
        <name>Zn(2+)</name>
        <dbReference type="ChEBI" id="CHEBI:29105"/>
    </ligand>
</feature>
<dbReference type="Gene3D" id="2.40.30.130">
    <property type="match status" value="1"/>
</dbReference>
<feature type="binding site" evidence="9">
    <location>
        <position position="607"/>
    </location>
    <ligand>
        <name>Zn(2+)</name>
        <dbReference type="ChEBI" id="CHEBI:29105"/>
    </ligand>
</feature>
<gene>
    <name evidence="9" type="primary">ALA1</name>
    <name evidence="11" type="ORF">LEMA_P068690.1</name>
</gene>
<dbReference type="GO" id="GO:0008270">
    <property type="term" value="F:zinc ion binding"/>
    <property type="evidence" value="ECO:0007669"/>
    <property type="project" value="UniProtKB-UniRule"/>
</dbReference>
<dbReference type="GO" id="GO:0004813">
    <property type="term" value="F:alanine-tRNA ligase activity"/>
    <property type="evidence" value="ECO:0007669"/>
    <property type="project" value="UniProtKB-UniRule"/>
</dbReference>
<dbReference type="PRINTS" id="PR00980">
    <property type="entry name" value="TRNASYNTHALA"/>
</dbReference>
<dbReference type="Gene3D" id="3.30.980.10">
    <property type="entry name" value="Threonyl-trna Synthetase, Chain A, domain 2"/>
    <property type="match status" value="1"/>
</dbReference>
<dbReference type="InterPro" id="IPR018165">
    <property type="entry name" value="Ala-tRNA-synth_IIc_core"/>
</dbReference>
<dbReference type="SUPFAM" id="SSF55186">
    <property type="entry name" value="ThrRS/AlaRS common domain"/>
    <property type="match status" value="1"/>
</dbReference>
<dbReference type="GO" id="GO:0070143">
    <property type="term" value="P:mitochondrial alanyl-tRNA aminoacylation"/>
    <property type="evidence" value="ECO:0007669"/>
    <property type="project" value="UniProtKB-UniRule"/>
</dbReference>
<dbReference type="GO" id="GO:0000049">
    <property type="term" value="F:tRNA binding"/>
    <property type="evidence" value="ECO:0007669"/>
    <property type="project" value="UniProtKB-KW"/>
</dbReference>
<evidence type="ECO:0000256" key="8">
    <source>
        <dbReference type="ARBA" id="ARBA00023146"/>
    </source>
</evidence>
<dbReference type="AlphaFoldDB" id="E4ZJS6"/>